<accession>J3L1J7</accession>
<organism evidence="2">
    <name type="scientific">Oryza brachyantha</name>
    <name type="common">malo sina</name>
    <dbReference type="NCBI Taxonomy" id="4533"/>
    <lineage>
        <taxon>Eukaryota</taxon>
        <taxon>Viridiplantae</taxon>
        <taxon>Streptophyta</taxon>
        <taxon>Embryophyta</taxon>
        <taxon>Tracheophyta</taxon>
        <taxon>Spermatophyta</taxon>
        <taxon>Magnoliopsida</taxon>
        <taxon>Liliopsida</taxon>
        <taxon>Poales</taxon>
        <taxon>Poaceae</taxon>
        <taxon>BOP clade</taxon>
        <taxon>Oryzoideae</taxon>
        <taxon>Oryzeae</taxon>
        <taxon>Oryzinae</taxon>
        <taxon>Oryza</taxon>
    </lineage>
</organism>
<dbReference type="EnsemblPlants" id="OB01G31030.1">
    <property type="protein sequence ID" value="OB01G31030.1"/>
    <property type="gene ID" value="OB01G31030"/>
</dbReference>
<feature type="compositionally biased region" description="Basic and acidic residues" evidence="1">
    <location>
        <begin position="98"/>
        <end position="115"/>
    </location>
</feature>
<dbReference type="Gramene" id="OB01G31030.1">
    <property type="protein sequence ID" value="OB01G31030.1"/>
    <property type="gene ID" value="OB01G31030"/>
</dbReference>
<dbReference type="GeneID" id="102721225"/>
<dbReference type="KEGG" id="obr:102721225"/>
<dbReference type="HOGENOM" id="CLU_2112630_0_0_1"/>
<feature type="region of interest" description="Disordered" evidence="1">
    <location>
        <begin position="94"/>
        <end position="115"/>
    </location>
</feature>
<dbReference type="Proteomes" id="UP000006038">
    <property type="component" value="Chromosome 1"/>
</dbReference>
<sequence>MGCQLSCAWDSCHRLRPADGKATEICFGQCYDGCRTTTTAPLLPRPLRAGAAGVHAAAWPAKSPDVALLAPPDDVDHHVFATVPDNVDHVFTAPPDDLDGHHEFTTRPDDVDHHA</sequence>
<reference evidence="2" key="1">
    <citation type="journal article" date="2013" name="Nat. Commun.">
        <title>Whole-genome sequencing of Oryza brachyantha reveals mechanisms underlying Oryza genome evolution.</title>
        <authorList>
            <person name="Chen J."/>
            <person name="Huang Q."/>
            <person name="Gao D."/>
            <person name="Wang J."/>
            <person name="Lang Y."/>
            <person name="Liu T."/>
            <person name="Li B."/>
            <person name="Bai Z."/>
            <person name="Luis Goicoechea J."/>
            <person name="Liang C."/>
            <person name="Chen C."/>
            <person name="Zhang W."/>
            <person name="Sun S."/>
            <person name="Liao Y."/>
            <person name="Zhang X."/>
            <person name="Yang L."/>
            <person name="Song C."/>
            <person name="Wang M."/>
            <person name="Shi J."/>
            <person name="Liu G."/>
            <person name="Liu J."/>
            <person name="Zhou H."/>
            <person name="Zhou W."/>
            <person name="Yu Q."/>
            <person name="An N."/>
            <person name="Chen Y."/>
            <person name="Cai Q."/>
            <person name="Wang B."/>
            <person name="Liu B."/>
            <person name="Min J."/>
            <person name="Huang Y."/>
            <person name="Wu H."/>
            <person name="Li Z."/>
            <person name="Zhang Y."/>
            <person name="Yin Y."/>
            <person name="Song W."/>
            <person name="Jiang J."/>
            <person name="Jackson S.A."/>
            <person name="Wing R.A."/>
            <person name="Wang J."/>
            <person name="Chen M."/>
        </authorList>
    </citation>
    <scope>NUCLEOTIDE SEQUENCE [LARGE SCALE GENOMIC DNA]</scope>
    <source>
        <strain evidence="2">cv. IRGC 101232</strain>
    </source>
</reference>
<dbReference type="OrthoDB" id="688747at2759"/>
<keyword evidence="3" id="KW-1185">Reference proteome</keyword>
<evidence type="ECO:0000313" key="3">
    <source>
        <dbReference type="Proteomes" id="UP000006038"/>
    </source>
</evidence>
<dbReference type="AlphaFoldDB" id="J3L1J7"/>
<protein>
    <submittedName>
        <fullName evidence="2">Uncharacterized protein</fullName>
    </submittedName>
</protein>
<evidence type="ECO:0000256" key="1">
    <source>
        <dbReference type="SAM" id="MobiDB-lite"/>
    </source>
</evidence>
<reference evidence="2" key="2">
    <citation type="submission" date="2013-04" db="UniProtKB">
        <authorList>
            <consortium name="EnsemblPlants"/>
        </authorList>
    </citation>
    <scope>IDENTIFICATION</scope>
</reference>
<name>J3L1J7_ORYBR</name>
<evidence type="ECO:0000313" key="2">
    <source>
        <dbReference type="EnsemblPlants" id="OB01G31030.1"/>
    </source>
</evidence>
<proteinExistence type="predicted"/>